<feature type="chain" id="PRO_5045737687" evidence="1">
    <location>
        <begin position="20"/>
        <end position="704"/>
    </location>
</feature>
<dbReference type="Gene3D" id="3.40.390.10">
    <property type="entry name" value="Collagenase (Catalytic Domain)"/>
    <property type="match status" value="1"/>
</dbReference>
<dbReference type="InterPro" id="IPR008752">
    <property type="entry name" value="Peptidase_M11"/>
</dbReference>
<protein>
    <submittedName>
        <fullName evidence="3">Cadherin-like domain-containing protein</fullName>
    </submittedName>
</protein>
<dbReference type="Gene3D" id="2.60.40.2810">
    <property type="match status" value="1"/>
</dbReference>
<organism evidence="3 4">
    <name type="scientific">Shewanella dokdonensis</name>
    <dbReference type="NCBI Taxonomy" id="712036"/>
    <lineage>
        <taxon>Bacteria</taxon>
        <taxon>Pseudomonadati</taxon>
        <taxon>Pseudomonadota</taxon>
        <taxon>Gammaproteobacteria</taxon>
        <taxon>Alteromonadales</taxon>
        <taxon>Shewanellaceae</taxon>
        <taxon>Shewanella</taxon>
    </lineage>
</organism>
<feature type="domain" description="Peptidase M11 gametolysin" evidence="2">
    <location>
        <begin position="144"/>
        <end position="357"/>
    </location>
</feature>
<keyword evidence="4" id="KW-1185">Reference proteome</keyword>
<sequence>MKYSAIMLLSSLFLSNAFAADMRRFEGELSLNVEDYQQHAISHYQLQDSQGQHHDLWLSEAPKWLRPGQRIRVFGKAIGKQLQVTDNNISLLQSTETLTSTQTVSASSAMVAGEHSVLVAEVNFAINPIVKFTQAEIQELLFNQSAAFYAESSYGAMTLSGDVASAVTVDVDVSVCNTDALAQAADSELNARGYNLEGYDHIMYLMPTHPKCTWSGKANVVGKRSWIKRVQLSTINHELGHNLGLYHANKKDCGDLTTKDSSECTIYEYGDYLSAMSGTNTAKHFNAFHKEQLGWLSGNRVVTVQSDTRVTLSPAEFDGNFPLLLKIPNGQDSAGNARFYYIEYRQAVGFDAALASDAPGMLDGIRLREGVTNNPASSYLLDPTPNSSDYDWDDISLSPGQVYEQQGVRLEVVASDAASVTLDVSMPSASAQCVRASSTLTAQNSVAQLQQGQQASIDLLLVNNDSNGCSDAVYSLSVQHDDGLYTSLSSTNITLAPESSTHLTLAVTAIQDSGSNAWQVDGTRQASSQTLVAGGNIMLSQAISNTAPQALDDSFSNITGATVLNVMANDSDADGDVLQVSGTTQGQYGKVVVNPDNTLTYTPSKRFKGSDHFSYSITDGEFTSSATVTISNSASSSGSGTTVKGGGKGKTVNYPAIKKGLHEQPLGALVINASLAAVSADTNHNWLWTSCLWSLIHLYQPQVM</sequence>
<feature type="signal peptide" evidence="1">
    <location>
        <begin position="1"/>
        <end position="19"/>
    </location>
</feature>
<evidence type="ECO:0000313" key="3">
    <source>
        <dbReference type="EMBL" id="QVK23536.1"/>
    </source>
</evidence>
<dbReference type="Proteomes" id="UP000676428">
    <property type="component" value="Chromosome"/>
</dbReference>
<evidence type="ECO:0000313" key="4">
    <source>
        <dbReference type="Proteomes" id="UP000676428"/>
    </source>
</evidence>
<keyword evidence="1" id="KW-0732">Signal</keyword>
<dbReference type="Pfam" id="PF17963">
    <property type="entry name" value="Big_9"/>
    <property type="match status" value="1"/>
</dbReference>
<dbReference type="InterPro" id="IPR024079">
    <property type="entry name" value="MetalloPept_cat_dom_sf"/>
</dbReference>
<evidence type="ECO:0000256" key="1">
    <source>
        <dbReference type="SAM" id="SignalP"/>
    </source>
</evidence>
<dbReference type="SUPFAM" id="SSF55486">
    <property type="entry name" value="Metalloproteases ('zincins'), catalytic domain"/>
    <property type="match status" value="1"/>
</dbReference>
<dbReference type="Pfam" id="PF05548">
    <property type="entry name" value="Peptidase_M11"/>
    <property type="match status" value="1"/>
</dbReference>
<reference evidence="3 4" key="1">
    <citation type="journal article" date="2012" name="Int. J. Syst. Evol. Microbiol.">
        <title>Shewanella dokdonensis sp. nov., isolated from seawater.</title>
        <authorList>
            <person name="Sung H.R."/>
            <person name="Yoon J.H."/>
            <person name="Ghim S.Y."/>
        </authorList>
    </citation>
    <scope>NUCLEOTIDE SEQUENCE [LARGE SCALE GENOMIC DNA]</scope>
    <source>
        <strain evidence="3 4">DSM 23626</strain>
    </source>
</reference>
<dbReference type="EMBL" id="CP074572">
    <property type="protein sequence ID" value="QVK23536.1"/>
    <property type="molecule type" value="Genomic_DNA"/>
</dbReference>
<dbReference type="RefSeq" id="WP_213682161.1">
    <property type="nucleotide sequence ID" value="NZ_CP074572.1"/>
</dbReference>
<name>A0ABX8DFW5_9GAMM</name>
<proteinExistence type="predicted"/>
<accession>A0ABX8DFW5</accession>
<evidence type="ECO:0000259" key="2">
    <source>
        <dbReference type="Pfam" id="PF05548"/>
    </source>
</evidence>
<gene>
    <name evidence="3" type="ORF">KHX94_01845</name>
</gene>